<proteinExistence type="predicted"/>
<evidence type="ECO:0000313" key="2">
    <source>
        <dbReference type="Proteomes" id="UP001196565"/>
    </source>
</evidence>
<protein>
    <recommendedName>
        <fullName evidence="3">DUF2934 domain-containing protein</fullName>
    </recommendedName>
</protein>
<evidence type="ECO:0008006" key="3">
    <source>
        <dbReference type="Google" id="ProtNLM"/>
    </source>
</evidence>
<name>A0ABS7AC95_9PROT</name>
<reference evidence="1 2" key="1">
    <citation type="submission" date="2021-07" db="EMBL/GenBank/DDBJ databases">
        <authorList>
            <person name="So Y."/>
        </authorList>
    </citation>
    <scope>NUCLEOTIDE SEQUENCE [LARGE SCALE GENOMIC DNA]</scope>
    <source>
        <strain evidence="1 2">HJA6</strain>
    </source>
</reference>
<comment type="caution">
    <text evidence="1">The sequence shown here is derived from an EMBL/GenBank/DDBJ whole genome shotgun (WGS) entry which is preliminary data.</text>
</comment>
<dbReference type="EMBL" id="JAHYBZ010000006">
    <property type="protein sequence ID" value="MBW6399924.1"/>
    <property type="molecule type" value="Genomic_DNA"/>
</dbReference>
<sequence>MTEAQRAYEAKRAAKAGMSLEKWLTEKEKRAAAEAREQAVATKPAAPAKKPGFFGRLLEKAQKPL</sequence>
<evidence type="ECO:0000313" key="1">
    <source>
        <dbReference type="EMBL" id="MBW6399924.1"/>
    </source>
</evidence>
<dbReference type="Proteomes" id="UP001196565">
    <property type="component" value="Unassembled WGS sequence"/>
</dbReference>
<organism evidence="1 2">
    <name type="scientific">Roseomonas alba</name>
    <dbReference type="NCBI Taxonomy" id="2846776"/>
    <lineage>
        <taxon>Bacteria</taxon>
        <taxon>Pseudomonadati</taxon>
        <taxon>Pseudomonadota</taxon>
        <taxon>Alphaproteobacteria</taxon>
        <taxon>Acetobacterales</taxon>
        <taxon>Roseomonadaceae</taxon>
        <taxon>Roseomonas</taxon>
    </lineage>
</organism>
<gene>
    <name evidence="1" type="ORF">KPL78_18840</name>
</gene>
<accession>A0ABS7AC95</accession>
<keyword evidence="2" id="KW-1185">Reference proteome</keyword>